<comment type="similarity">
    <text evidence="1 2">Belongs to the phD/YefM antitoxin family.</text>
</comment>
<evidence type="ECO:0000256" key="1">
    <source>
        <dbReference type="ARBA" id="ARBA00009981"/>
    </source>
</evidence>
<organism evidence="3 4">
    <name type="scientific">Candidatus Woesebacteria bacterium GW2011_GWE1_45_18</name>
    <dbReference type="NCBI Taxonomy" id="1618598"/>
    <lineage>
        <taxon>Bacteria</taxon>
        <taxon>Candidatus Woeseibacteriota</taxon>
    </lineage>
</organism>
<sequence length="82" mass="9348">MNIVNSTVLRNNLADVVNEVSKKKDYFLVARKGKITSALVNIDLFEDLLALTNKKYVASIKRARSEYKKKDVFTHEQAFGEV</sequence>
<gene>
    <name evidence="3" type="ORF">UX03_C0031G0005</name>
</gene>
<comment type="caution">
    <text evidence="3">The sequence shown here is derived from an EMBL/GenBank/DDBJ whole genome shotgun (WGS) entry which is preliminary data.</text>
</comment>
<evidence type="ECO:0000313" key="3">
    <source>
        <dbReference type="EMBL" id="KKU02531.1"/>
    </source>
</evidence>
<dbReference type="Proteomes" id="UP000034086">
    <property type="component" value="Unassembled WGS sequence"/>
</dbReference>
<comment type="function">
    <text evidence="2">Antitoxin component of a type II toxin-antitoxin (TA) system.</text>
</comment>
<dbReference type="AlphaFoldDB" id="A0A0G1M2T7"/>
<evidence type="ECO:0000313" key="4">
    <source>
        <dbReference type="Proteomes" id="UP000034086"/>
    </source>
</evidence>
<dbReference type="EMBL" id="LCKQ01000031">
    <property type="protein sequence ID" value="KKU02531.1"/>
    <property type="molecule type" value="Genomic_DNA"/>
</dbReference>
<dbReference type="InterPro" id="IPR036165">
    <property type="entry name" value="YefM-like_sf"/>
</dbReference>
<name>A0A0G1M2T7_9BACT</name>
<evidence type="ECO:0000256" key="2">
    <source>
        <dbReference type="RuleBase" id="RU362080"/>
    </source>
</evidence>
<dbReference type="InterPro" id="IPR006442">
    <property type="entry name" value="Antitoxin_Phd/YefM"/>
</dbReference>
<dbReference type="Gene3D" id="3.40.1620.10">
    <property type="entry name" value="YefM-like domain"/>
    <property type="match status" value="1"/>
</dbReference>
<protein>
    <recommendedName>
        <fullName evidence="2">Antitoxin</fullName>
    </recommendedName>
</protein>
<dbReference type="Pfam" id="PF02604">
    <property type="entry name" value="PhdYeFM_antitox"/>
    <property type="match status" value="1"/>
</dbReference>
<reference evidence="3 4" key="1">
    <citation type="journal article" date="2015" name="Nature">
        <title>rRNA introns, odd ribosomes, and small enigmatic genomes across a large radiation of phyla.</title>
        <authorList>
            <person name="Brown C.T."/>
            <person name="Hug L.A."/>
            <person name="Thomas B.C."/>
            <person name="Sharon I."/>
            <person name="Castelle C.J."/>
            <person name="Singh A."/>
            <person name="Wilkins M.J."/>
            <person name="Williams K.H."/>
            <person name="Banfield J.F."/>
        </authorList>
    </citation>
    <scope>NUCLEOTIDE SEQUENCE [LARGE SCALE GENOMIC DNA]</scope>
</reference>
<dbReference type="SUPFAM" id="SSF143120">
    <property type="entry name" value="YefM-like"/>
    <property type="match status" value="1"/>
</dbReference>
<accession>A0A0G1M2T7</accession>
<proteinExistence type="inferred from homology"/>